<keyword evidence="11" id="KW-0239">DNA-directed DNA polymerase</keyword>
<keyword evidence="1" id="KW-0815">Transposition</keyword>
<dbReference type="InterPro" id="IPR039537">
    <property type="entry name" value="Retrotran_Ty1/copia-like"/>
</dbReference>
<dbReference type="STRING" id="441959.B8MUJ5"/>
<evidence type="ECO:0000256" key="1">
    <source>
        <dbReference type="ARBA" id="ARBA00022578"/>
    </source>
</evidence>
<evidence type="ECO:0000256" key="4">
    <source>
        <dbReference type="ARBA" id="ARBA00022723"/>
    </source>
</evidence>
<name>B8MUJ5_TALSN</name>
<keyword evidence="11" id="KW-0808">Transferase</keyword>
<keyword evidence="10" id="KW-0695">RNA-directed DNA polymerase</keyword>
<dbReference type="PhylomeDB" id="B8MUJ5"/>
<keyword evidence="5" id="KW-0255">Endonuclease</keyword>
<protein>
    <recommendedName>
        <fullName evidence="18">Integrase catalytic domain-containing protein</fullName>
    </recommendedName>
</protein>
<dbReference type="GO" id="GO:0006310">
    <property type="term" value="P:DNA recombination"/>
    <property type="evidence" value="ECO:0007669"/>
    <property type="project" value="UniProtKB-KW"/>
</dbReference>
<evidence type="ECO:0000256" key="13">
    <source>
        <dbReference type="ARBA" id="ARBA00023172"/>
    </source>
</evidence>
<feature type="compositionally biased region" description="Basic and acidic residues" evidence="17">
    <location>
        <begin position="157"/>
        <end position="166"/>
    </location>
</feature>
<feature type="region of interest" description="Disordered" evidence="17">
    <location>
        <begin position="496"/>
        <end position="545"/>
    </location>
</feature>
<dbReference type="GO" id="GO:0032196">
    <property type="term" value="P:transposition"/>
    <property type="evidence" value="ECO:0007669"/>
    <property type="project" value="UniProtKB-KW"/>
</dbReference>
<dbReference type="Pfam" id="PF07727">
    <property type="entry name" value="RVT_2"/>
    <property type="match status" value="1"/>
</dbReference>
<evidence type="ECO:0000256" key="16">
    <source>
        <dbReference type="ARBA" id="ARBA00049244"/>
    </source>
</evidence>
<evidence type="ECO:0000256" key="8">
    <source>
        <dbReference type="ARBA" id="ARBA00022884"/>
    </source>
</evidence>
<dbReference type="GO" id="GO:0015074">
    <property type="term" value="P:DNA integration"/>
    <property type="evidence" value="ECO:0007669"/>
    <property type="project" value="UniProtKB-KW"/>
</dbReference>
<keyword evidence="2" id="KW-0548">Nucleotidyltransferase</keyword>
<comment type="catalytic activity">
    <reaction evidence="15">
        <text>DNA(n) + a 2'-deoxyribonucleoside 5'-triphosphate = DNA(n+1) + diphosphate</text>
        <dbReference type="Rhea" id="RHEA:22508"/>
        <dbReference type="Rhea" id="RHEA-COMP:17339"/>
        <dbReference type="Rhea" id="RHEA-COMP:17340"/>
        <dbReference type="ChEBI" id="CHEBI:33019"/>
        <dbReference type="ChEBI" id="CHEBI:61560"/>
        <dbReference type="ChEBI" id="CHEBI:173112"/>
        <dbReference type="EC" id="2.7.7.49"/>
    </reaction>
</comment>
<feature type="domain" description="Integrase catalytic" evidence="18">
    <location>
        <begin position="706"/>
        <end position="881"/>
    </location>
</feature>
<dbReference type="InParanoid" id="B8MUJ5"/>
<dbReference type="GO" id="GO:0016787">
    <property type="term" value="F:hydrolase activity"/>
    <property type="evidence" value="ECO:0007669"/>
    <property type="project" value="UniProtKB-KW"/>
</dbReference>
<evidence type="ECO:0000256" key="9">
    <source>
        <dbReference type="ARBA" id="ARBA00022908"/>
    </source>
</evidence>
<dbReference type="OMA" id="PRETAYG"/>
<feature type="region of interest" description="Disordered" evidence="17">
    <location>
        <begin position="953"/>
        <end position="1110"/>
    </location>
</feature>
<dbReference type="GO" id="GO:0046872">
    <property type="term" value="F:metal ion binding"/>
    <property type="evidence" value="ECO:0007669"/>
    <property type="project" value="UniProtKB-KW"/>
</dbReference>
<keyword evidence="6" id="KW-0378">Hydrolase</keyword>
<feature type="compositionally biased region" description="Low complexity" evidence="17">
    <location>
        <begin position="1057"/>
        <end position="1066"/>
    </location>
</feature>
<evidence type="ECO:0000256" key="14">
    <source>
        <dbReference type="ARBA" id="ARBA00023268"/>
    </source>
</evidence>
<dbReference type="InterPro" id="IPR001584">
    <property type="entry name" value="Integrase_cat-core"/>
</dbReference>
<dbReference type="Pfam" id="PF25597">
    <property type="entry name" value="SH3_retrovirus"/>
    <property type="match status" value="1"/>
</dbReference>
<evidence type="ECO:0000313" key="19">
    <source>
        <dbReference type="EMBL" id="EED11663.1"/>
    </source>
</evidence>
<dbReference type="PANTHER" id="PTHR42648">
    <property type="entry name" value="TRANSPOSASE, PUTATIVE-RELATED"/>
    <property type="match status" value="1"/>
</dbReference>
<evidence type="ECO:0000256" key="17">
    <source>
        <dbReference type="SAM" id="MobiDB-lite"/>
    </source>
</evidence>
<dbReference type="InterPro" id="IPR043502">
    <property type="entry name" value="DNA/RNA_pol_sf"/>
</dbReference>
<dbReference type="GO" id="GO:0003964">
    <property type="term" value="F:RNA-directed DNA polymerase activity"/>
    <property type="evidence" value="ECO:0007669"/>
    <property type="project" value="UniProtKB-KW"/>
</dbReference>
<evidence type="ECO:0000256" key="6">
    <source>
        <dbReference type="ARBA" id="ARBA00022801"/>
    </source>
</evidence>
<dbReference type="HOGENOM" id="CLU_001650_5_0_1"/>
<dbReference type="InterPro" id="IPR012337">
    <property type="entry name" value="RNaseH-like_sf"/>
</dbReference>
<organism evidence="19 20">
    <name type="scientific">Talaromyces stipitatus (strain ATCC 10500 / CBS 375.48 / QM 6759 / NRRL 1006)</name>
    <name type="common">Penicillium stipitatum</name>
    <dbReference type="NCBI Taxonomy" id="441959"/>
    <lineage>
        <taxon>Eukaryota</taxon>
        <taxon>Fungi</taxon>
        <taxon>Dikarya</taxon>
        <taxon>Ascomycota</taxon>
        <taxon>Pezizomycotina</taxon>
        <taxon>Eurotiomycetes</taxon>
        <taxon>Eurotiomycetidae</taxon>
        <taxon>Eurotiales</taxon>
        <taxon>Trichocomaceae</taxon>
        <taxon>Talaromyces</taxon>
        <taxon>Talaromyces sect. Talaromyces</taxon>
    </lineage>
</organism>
<dbReference type="PROSITE" id="PS50994">
    <property type="entry name" value="INTEGRASE"/>
    <property type="match status" value="1"/>
</dbReference>
<feature type="compositionally biased region" description="Polar residues" evidence="17">
    <location>
        <begin position="172"/>
        <end position="193"/>
    </location>
</feature>
<feature type="compositionally biased region" description="Polar residues" evidence="17">
    <location>
        <begin position="1016"/>
        <end position="1027"/>
    </location>
</feature>
<evidence type="ECO:0000256" key="11">
    <source>
        <dbReference type="ARBA" id="ARBA00022932"/>
    </source>
</evidence>
<dbReference type="GO" id="GO:0003887">
    <property type="term" value="F:DNA-directed DNA polymerase activity"/>
    <property type="evidence" value="ECO:0007669"/>
    <property type="project" value="UniProtKB-KW"/>
</dbReference>
<reference evidence="20" key="1">
    <citation type="journal article" date="2015" name="Genome Announc.">
        <title>Genome sequence of the AIDS-associated pathogen Penicillium marneffei (ATCC18224) and its near taxonomic relative Talaromyces stipitatus (ATCC10500).</title>
        <authorList>
            <person name="Nierman W.C."/>
            <person name="Fedorova-Abrams N.D."/>
            <person name="Andrianopoulos A."/>
        </authorList>
    </citation>
    <scope>NUCLEOTIDE SEQUENCE [LARGE SCALE GENOMIC DNA]</scope>
    <source>
        <strain evidence="20">ATCC 10500 / CBS 375.48 / QM 6759 / NRRL 1006</strain>
    </source>
</reference>
<keyword evidence="20" id="KW-1185">Reference proteome</keyword>
<feature type="compositionally biased region" description="Basic and acidic residues" evidence="17">
    <location>
        <begin position="1005"/>
        <end position="1014"/>
    </location>
</feature>
<feature type="region of interest" description="Disordered" evidence="17">
    <location>
        <begin position="155"/>
        <end position="221"/>
    </location>
</feature>
<feature type="region of interest" description="Disordered" evidence="17">
    <location>
        <begin position="99"/>
        <end position="136"/>
    </location>
</feature>
<keyword evidence="9" id="KW-0229">DNA integration</keyword>
<evidence type="ECO:0000256" key="7">
    <source>
        <dbReference type="ARBA" id="ARBA00022842"/>
    </source>
</evidence>
<gene>
    <name evidence="19" type="ORF">TSTA_108490</name>
</gene>
<feature type="compositionally biased region" description="Polar residues" evidence="17">
    <location>
        <begin position="980"/>
        <end position="1004"/>
    </location>
</feature>
<evidence type="ECO:0000313" key="20">
    <source>
        <dbReference type="Proteomes" id="UP000001745"/>
    </source>
</evidence>
<evidence type="ECO:0000256" key="12">
    <source>
        <dbReference type="ARBA" id="ARBA00023125"/>
    </source>
</evidence>
<keyword evidence="4" id="KW-0479">Metal-binding</keyword>
<dbReference type="RefSeq" id="XP_002488419.1">
    <property type="nucleotide sequence ID" value="XM_002488374.1"/>
</dbReference>
<evidence type="ECO:0000256" key="3">
    <source>
        <dbReference type="ARBA" id="ARBA00022722"/>
    </source>
</evidence>
<dbReference type="Proteomes" id="UP000001745">
    <property type="component" value="Unassembled WGS sequence"/>
</dbReference>
<keyword evidence="3" id="KW-0540">Nuclease</keyword>
<dbReference type="PANTHER" id="PTHR42648:SF11">
    <property type="entry name" value="TRANSPOSON TY4-P GAG-POL POLYPROTEIN"/>
    <property type="match status" value="1"/>
</dbReference>
<dbReference type="GeneID" id="8103105"/>
<dbReference type="EMBL" id="EQ962661">
    <property type="protein sequence ID" value="EED11663.1"/>
    <property type="molecule type" value="Genomic_DNA"/>
</dbReference>
<dbReference type="GO" id="GO:0004519">
    <property type="term" value="F:endonuclease activity"/>
    <property type="evidence" value="ECO:0007669"/>
    <property type="project" value="UniProtKB-KW"/>
</dbReference>
<proteinExistence type="predicted"/>
<evidence type="ECO:0000256" key="15">
    <source>
        <dbReference type="ARBA" id="ARBA00048173"/>
    </source>
</evidence>
<dbReference type="InterPro" id="IPR057670">
    <property type="entry name" value="SH3_retrovirus"/>
</dbReference>
<dbReference type="SUPFAM" id="SSF56672">
    <property type="entry name" value="DNA/RNA polymerases"/>
    <property type="match status" value="1"/>
</dbReference>
<dbReference type="SUPFAM" id="SSF53098">
    <property type="entry name" value="Ribonuclease H-like"/>
    <property type="match status" value="1"/>
</dbReference>
<keyword evidence="12" id="KW-0238">DNA-binding</keyword>
<dbReference type="eggNOG" id="KOG0017">
    <property type="taxonomic scope" value="Eukaryota"/>
</dbReference>
<feature type="compositionally biased region" description="Basic and acidic residues" evidence="17">
    <location>
        <begin position="496"/>
        <end position="520"/>
    </location>
</feature>
<dbReference type="GO" id="GO:0005634">
    <property type="term" value="C:nucleus"/>
    <property type="evidence" value="ECO:0007669"/>
    <property type="project" value="UniProtKB-ARBA"/>
</dbReference>
<evidence type="ECO:0000256" key="10">
    <source>
        <dbReference type="ARBA" id="ARBA00022918"/>
    </source>
</evidence>
<feature type="compositionally biased region" description="Basic and acidic residues" evidence="17">
    <location>
        <begin position="203"/>
        <end position="212"/>
    </location>
</feature>
<keyword evidence="8" id="KW-0694">RNA-binding</keyword>
<sequence>MAPLRFKRRKRKTVRKNHFWTLEDYRILSHLRYLHRWSTKKVQESHFPSLSLGALATAYSRTFSEVHIRQALLTTHRTQSMCVEYGPCYLYPSHYQPQATPSPLDPQVGPARLNHGDKNRYNLRPNRPLEFPQKKPRYLIDHSRFPHFFKSYKQHLGSHDSPDRDYTPPSCTPSLDSSDRSPSVISTQLSEASSLELFGLEPRSPEASHRESTPSQSSNTLSSEFQFGLNSFYNAIPILDNANDWFKWSQKVKEFIRISAVADDGAAPPEDEEEEAQKWTHRQKLYSAMIAAKLTHDAAQRINAFDITQVQSLLKAVKAKFKPGGSGTYVQLQKRYMSLSRATCGSVQALGAEIRKIHAEKLLLDKDCVTSEIERIFFFLQALGPEYESFRDHTFRQTDMVNERNEDGEITTAAPTFDSIENKAIEEEHRKGQLGKLPDPQVLPTFALMRKSGDRKITPSADGTTCIIETIQNAPYCSFCQKPYHVEARCFKKNPKLRDQGKDDKARKAKSDNSRTDTRNSSKKRSSTDDEDDNEGGPRDPKRPTFMATMASEEDVNAAFVQIEKYYGPPLRSVNTCTTPSGVGTVNILCNVQGRRKWLVLDNILFVPSAHANLISVLQLLKRGAKVEFSSQSASIRNKSNGKNLYTASQYHGVFPAYHVSPQMTLWHHRLAHMSDANLRRLKKQAYGVRDMEPRQPCNPCLQGRMIERPHKSSGKKGEYAMELLHIDVAGPFDEGLDGSRYWLTIVDDFTGWIEIIPIPRRQEFVIESLRFFLDHNERPERKCRRIRMDQIPEQVGEEMKFTLFSRAIQAEITGVDQHQQNGVAERAHRTIYNQVGPTLARTRLPAKFWPEIAQTAAFLSNRSPLSKLNMTPYQAWYGDKPDLSRLRVIGSRGEYLIPPKQRKKITDPRTRPCLLLGYEGNTNYRILLEDGRIIGTPNAEFHEVLITPSTQTRPDVGAAQDDSPAVTAAAAGGSETVGLLNQPSVSTRHTSVPASGRQMSTTPREQRLPELGHEPSSQSSDENSQPVAGEGDTPSPSRSEDAFGPFSDVPRETAYGSDSPSGSDQQQDDAQSDPRLGGSYAELQRDRPADTVQQQDPRLGDSNAELQRDRPEHIVQQEALEHHPELRMRSSQDASLESEEELALMNIPEGKVIPTFLTLAADETEPFEPKTLRQAMNDTGWSEQNKTWELVDPPKDRRVLSGKWVFKLKRGSNGEVSRHKCRWVVRGFTQEEGIDYDETFASVVKPMSYKALLAIAAALDLEIEQMDVKTAFLYGYIDHEIYVEQPYHMTDGTRKVCKLQKALYGLKQAPHIWYQTLTNFLRTLGFEPINADLGIFVRSSVYIAVYVDNLLIIRPSIAEIKNIKRSLRNRFQITDLGPCSYYLGMSIRRDRQNQILYLSQEAYIHKVLHQFQMDDCTPVTTPIDTSPMPENDLDYVCPANQRIEYQRVVGSLMYIMLGTRGDIAYAVSMASRYLSNPGPQHVKLARRILRYLKGTKTLQLTYKGQLQMLNGFTDAD</sequence>
<dbReference type="Gene3D" id="3.30.420.10">
    <property type="entry name" value="Ribonuclease H-like superfamily/Ribonuclease H"/>
    <property type="match status" value="1"/>
</dbReference>
<dbReference type="VEuPathDB" id="FungiDB:TSTA_108490"/>
<comment type="catalytic activity">
    <reaction evidence="16">
        <text>DNA(n) + a 2'-deoxyribonucleoside 5'-triphosphate = DNA(n+1) + diphosphate</text>
        <dbReference type="Rhea" id="RHEA:22508"/>
        <dbReference type="Rhea" id="RHEA-COMP:17339"/>
        <dbReference type="Rhea" id="RHEA-COMP:17340"/>
        <dbReference type="ChEBI" id="CHEBI:33019"/>
        <dbReference type="ChEBI" id="CHEBI:61560"/>
        <dbReference type="ChEBI" id="CHEBI:173112"/>
        <dbReference type="EC" id="2.7.7.7"/>
    </reaction>
</comment>
<dbReference type="InterPro" id="IPR013103">
    <property type="entry name" value="RVT_2"/>
</dbReference>
<dbReference type="OrthoDB" id="3799035at2759"/>
<dbReference type="InterPro" id="IPR036397">
    <property type="entry name" value="RNaseH_sf"/>
</dbReference>
<evidence type="ECO:0000259" key="18">
    <source>
        <dbReference type="PROSITE" id="PS50994"/>
    </source>
</evidence>
<accession>B8MUJ5</accession>
<keyword evidence="14" id="KW-0511">Multifunctional enzyme</keyword>
<evidence type="ECO:0000256" key="2">
    <source>
        <dbReference type="ARBA" id="ARBA00022695"/>
    </source>
</evidence>
<evidence type="ECO:0000256" key="5">
    <source>
        <dbReference type="ARBA" id="ARBA00022759"/>
    </source>
</evidence>
<keyword evidence="13" id="KW-0233">DNA recombination</keyword>
<dbReference type="GO" id="GO:0003677">
    <property type="term" value="F:DNA binding"/>
    <property type="evidence" value="ECO:0007669"/>
    <property type="project" value="UniProtKB-KW"/>
</dbReference>
<dbReference type="GO" id="GO:0003723">
    <property type="term" value="F:RNA binding"/>
    <property type="evidence" value="ECO:0007669"/>
    <property type="project" value="UniProtKB-KW"/>
</dbReference>
<keyword evidence="7" id="KW-0460">Magnesium</keyword>